<organism evidence="2 3">
    <name type="scientific">Virgisporangium aliadipatigenens</name>
    <dbReference type="NCBI Taxonomy" id="741659"/>
    <lineage>
        <taxon>Bacteria</taxon>
        <taxon>Bacillati</taxon>
        <taxon>Actinomycetota</taxon>
        <taxon>Actinomycetes</taxon>
        <taxon>Micromonosporales</taxon>
        <taxon>Micromonosporaceae</taxon>
        <taxon>Virgisporangium</taxon>
    </lineage>
</organism>
<dbReference type="PRINTS" id="PR00111">
    <property type="entry name" value="ABHYDROLASE"/>
</dbReference>
<sequence>MDTLSVDGGRIHAETVGDGEAVLLLHAGVADRRVWDLVVPALVSAGYRAVRYDSPGFGLSPAPAAAHSLVGDALAVLDAAGVSAAHFVGLSQGAATSIDVALAQPGRVSSLTLVAPGLTGYAWPPLPGSARRMAAAEAGDAHRLAMEIARLWAPLSFNGGECPTDDVARIIVDQAAQFMRDELEVEEPPAVDRLGEIARPTLVVLGDQDLDAVAAIGAHIAHGIPGARLVTLDKADHMLPLRVPDRLADLLREQLRSVRT</sequence>
<dbReference type="InterPro" id="IPR029058">
    <property type="entry name" value="AB_hydrolase_fold"/>
</dbReference>
<protein>
    <submittedName>
        <fullName evidence="2">Alpha/beta hydrolase</fullName>
    </submittedName>
</protein>
<dbReference type="Pfam" id="PF00561">
    <property type="entry name" value="Abhydrolase_1"/>
    <property type="match status" value="1"/>
</dbReference>
<feature type="domain" description="AB hydrolase-1" evidence="1">
    <location>
        <begin position="21"/>
        <end position="239"/>
    </location>
</feature>
<dbReference type="AlphaFoldDB" id="A0A8J3YIV0"/>
<name>A0A8J3YIV0_9ACTN</name>
<evidence type="ECO:0000313" key="2">
    <source>
        <dbReference type="EMBL" id="GIJ44721.1"/>
    </source>
</evidence>
<accession>A0A8J3YIV0</accession>
<dbReference type="EMBL" id="BOPF01000004">
    <property type="protein sequence ID" value="GIJ44721.1"/>
    <property type="molecule type" value="Genomic_DNA"/>
</dbReference>
<dbReference type="InterPro" id="IPR050471">
    <property type="entry name" value="AB_hydrolase"/>
</dbReference>
<dbReference type="Proteomes" id="UP000619260">
    <property type="component" value="Unassembled WGS sequence"/>
</dbReference>
<gene>
    <name evidence="2" type="ORF">Val02_16070</name>
</gene>
<dbReference type="RefSeq" id="WP_203898267.1">
    <property type="nucleotide sequence ID" value="NZ_BOPF01000004.1"/>
</dbReference>
<dbReference type="PANTHER" id="PTHR43433">
    <property type="entry name" value="HYDROLASE, ALPHA/BETA FOLD FAMILY PROTEIN"/>
    <property type="match status" value="1"/>
</dbReference>
<evidence type="ECO:0000313" key="3">
    <source>
        <dbReference type="Proteomes" id="UP000619260"/>
    </source>
</evidence>
<reference evidence="2" key="1">
    <citation type="submission" date="2021-01" db="EMBL/GenBank/DDBJ databases">
        <title>Whole genome shotgun sequence of Virgisporangium aliadipatigenens NBRC 105644.</title>
        <authorList>
            <person name="Komaki H."/>
            <person name="Tamura T."/>
        </authorList>
    </citation>
    <scope>NUCLEOTIDE SEQUENCE</scope>
    <source>
        <strain evidence="2">NBRC 105644</strain>
    </source>
</reference>
<proteinExistence type="predicted"/>
<dbReference type="SUPFAM" id="SSF53474">
    <property type="entry name" value="alpha/beta-Hydrolases"/>
    <property type="match status" value="1"/>
</dbReference>
<dbReference type="GO" id="GO:0016787">
    <property type="term" value="F:hydrolase activity"/>
    <property type="evidence" value="ECO:0007669"/>
    <property type="project" value="UniProtKB-KW"/>
</dbReference>
<dbReference type="Gene3D" id="3.40.50.1820">
    <property type="entry name" value="alpha/beta hydrolase"/>
    <property type="match status" value="1"/>
</dbReference>
<keyword evidence="3" id="KW-1185">Reference proteome</keyword>
<dbReference type="PANTHER" id="PTHR43433:SF5">
    <property type="entry name" value="AB HYDROLASE-1 DOMAIN-CONTAINING PROTEIN"/>
    <property type="match status" value="1"/>
</dbReference>
<evidence type="ECO:0000259" key="1">
    <source>
        <dbReference type="Pfam" id="PF00561"/>
    </source>
</evidence>
<keyword evidence="2" id="KW-0378">Hydrolase</keyword>
<comment type="caution">
    <text evidence="2">The sequence shown here is derived from an EMBL/GenBank/DDBJ whole genome shotgun (WGS) entry which is preliminary data.</text>
</comment>
<dbReference type="InterPro" id="IPR000073">
    <property type="entry name" value="AB_hydrolase_1"/>
</dbReference>